<accession>S6UE01</accession>
<evidence type="ECO:0000313" key="5">
    <source>
        <dbReference type="EMBL" id="EPN53810.1"/>
    </source>
</evidence>
<evidence type="ECO:0000256" key="2">
    <source>
        <dbReference type="ARBA" id="ARBA00023004"/>
    </source>
</evidence>
<dbReference type="GO" id="GO:0051536">
    <property type="term" value="F:iron-sulfur cluster binding"/>
    <property type="evidence" value="ECO:0007669"/>
    <property type="project" value="UniProtKB-KW"/>
</dbReference>
<dbReference type="PATRIC" id="fig|1194404.4.peg.3414"/>
<dbReference type="GO" id="GO:0046872">
    <property type="term" value="F:metal ion binding"/>
    <property type="evidence" value="ECO:0007669"/>
    <property type="project" value="UniProtKB-KW"/>
</dbReference>
<feature type="non-terminal residue" evidence="5">
    <location>
        <position position="91"/>
    </location>
</feature>
<dbReference type="AlphaFoldDB" id="S6UE01"/>
<evidence type="ECO:0000313" key="6">
    <source>
        <dbReference type="Proteomes" id="UP000015729"/>
    </source>
</evidence>
<dbReference type="PANTHER" id="PTHR32479:SF17">
    <property type="entry name" value="GLYCOLATE OXIDASE IRON-SULFUR SUBUNIT"/>
    <property type="match status" value="1"/>
</dbReference>
<dbReference type="PROSITE" id="PS51379">
    <property type="entry name" value="4FE4S_FER_2"/>
    <property type="match status" value="1"/>
</dbReference>
<keyword evidence="1" id="KW-0479">Metal-binding</keyword>
<dbReference type="SUPFAM" id="SSF46548">
    <property type="entry name" value="alpha-helical ferredoxin"/>
    <property type="match status" value="1"/>
</dbReference>
<evidence type="ECO:0000256" key="1">
    <source>
        <dbReference type="ARBA" id="ARBA00022723"/>
    </source>
</evidence>
<keyword evidence="2" id="KW-0408">Iron</keyword>
<dbReference type="PROSITE" id="PS00198">
    <property type="entry name" value="4FE4S_FER_1"/>
    <property type="match status" value="1"/>
</dbReference>
<dbReference type="Proteomes" id="UP000015729">
    <property type="component" value="Unassembled WGS sequence"/>
</dbReference>
<evidence type="ECO:0000259" key="4">
    <source>
        <dbReference type="PROSITE" id="PS51379"/>
    </source>
</evidence>
<gene>
    <name evidence="5" type="primary">glcF</name>
    <name evidence="5" type="ORF">A244_16559</name>
</gene>
<feature type="non-terminal residue" evidence="5">
    <location>
        <position position="1"/>
    </location>
</feature>
<name>S6UE01_PSESF</name>
<keyword evidence="3" id="KW-0411">Iron-sulfur</keyword>
<sequence>SMQTTLSEHARTQPRAEEAERILRSCVHCGFCNATCPTYQLLLDRCLSCRNCETTCPSGVDYHNLLDIGRAAVDAVVPRPLGQRLLREGLR</sequence>
<dbReference type="InterPro" id="IPR017896">
    <property type="entry name" value="4Fe4S_Fe-S-bd"/>
</dbReference>
<comment type="caution">
    <text evidence="5">The sequence shown here is derived from an EMBL/GenBank/DDBJ whole genome shotgun (WGS) entry which is preliminary data.</text>
</comment>
<dbReference type="InterPro" id="IPR017900">
    <property type="entry name" value="4Fe4S_Fe_S_CS"/>
</dbReference>
<dbReference type="PANTHER" id="PTHR32479">
    <property type="entry name" value="GLYCOLATE OXIDASE IRON-SULFUR SUBUNIT"/>
    <property type="match status" value="1"/>
</dbReference>
<evidence type="ECO:0000256" key="3">
    <source>
        <dbReference type="ARBA" id="ARBA00023014"/>
    </source>
</evidence>
<organism evidence="5 6">
    <name type="scientific">Pseudomonas syringae pv. actinidiae ICMP 18807</name>
    <dbReference type="NCBI Taxonomy" id="1194404"/>
    <lineage>
        <taxon>Bacteria</taxon>
        <taxon>Pseudomonadati</taxon>
        <taxon>Pseudomonadota</taxon>
        <taxon>Gammaproteobacteria</taxon>
        <taxon>Pseudomonadales</taxon>
        <taxon>Pseudomonadaceae</taxon>
        <taxon>Pseudomonas</taxon>
        <taxon>Pseudomonas syringae</taxon>
    </lineage>
</organism>
<reference evidence="5 6" key="1">
    <citation type="journal article" date="2013" name="PLoS Pathog.">
        <title>Genomic analysis of the Kiwifruit pathogen Pseudomonas syringae pv. actinidiae provides insight into the origins of an emergent plant disease.</title>
        <authorList>
            <person name="McCann H.C."/>
            <person name="Rikkerink E.H."/>
            <person name="Bertels F."/>
            <person name="Fiers M."/>
            <person name="Lu A."/>
            <person name="Rees-George J."/>
            <person name="Andersen M.T."/>
            <person name="Gleave A.P."/>
            <person name="Haubold B."/>
            <person name="Wohlers M.W."/>
            <person name="Guttman D.S."/>
            <person name="Wang P.W."/>
            <person name="Straub C."/>
            <person name="Vanneste J.L."/>
            <person name="Rainey P.B."/>
            <person name="Templeton M.D."/>
        </authorList>
    </citation>
    <scope>NUCLEOTIDE SEQUENCE [LARGE SCALE GENOMIC DNA]</scope>
    <source>
        <strain evidence="5 6">ICMP 18807</strain>
    </source>
</reference>
<dbReference type="EMBL" id="AOKG01001130">
    <property type="protein sequence ID" value="EPN53810.1"/>
    <property type="molecule type" value="Genomic_DNA"/>
</dbReference>
<feature type="domain" description="4Fe-4S ferredoxin-type" evidence="4">
    <location>
        <begin position="37"/>
        <end position="60"/>
    </location>
</feature>
<protein>
    <submittedName>
        <fullName evidence="5">Glycolate oxidase iron-sulfur subunit</fullName>
    </submittedName>
</protein>
<proteinExistence type="predicted"/>